<dbReference type="Pfam" id="PF12099">
    <property type="entry name" value="DUF3575"/>
    <property type="match status" value="1"/>
</dbReference>
<feature type="signal peptide" evidence="1">
    <location>
        <begin position="1"/>
        <end position="17"/>
    </location>
</feature>
<name>A0A9D2UHQ4_9BACT</name>
<gene>
    <name evidence="2" type="ORF">IAA93_02350</name>
</gene>
<evidence type="ECO:0000313" key="2">
    <source>
        <dbReference type="EMBL" id="HJD52556.1"/>
    </source>
</evidence>
<organism evidence="2 3">
    <name type="scientific">Candidatus Avibacteroides avistercoris</name>
    <dbReference type="NCBI Taxonomy" id="2840690"/>
    <lineage>
        <taxon>Bacteria</taxon>
        <taxon>Pseudomonadati</taxon>
        <taxon>Bacteroidota</taxon>
        <taxon>Bacteroidia</taxon>
        <taxon>Bacteroidales</taxon>
        <taxon>Bacteroidaceae</taxon>
        <taxon>Bacteroidaceae incertae sedis</taxon>
        <taxon>Candidatus Avibacteroides</taxon>
    </lineage>
</organism>
<evidence type="ECO:0000313" key="3">
    <source>
        <dbReference type="Proteomes" id="UP000787625"/>
    </source>
</evidence>
<dbReference type="AlphaFoldDB" id="A0A9D2UHQ4"/>
<comment type="caution">
    <text evidence="2">The sequence shown here is derived from an EMBL/GenBank/DDBJ whole genome shotgun (WGS) entry which is preliminary data.</text>
</comment>
<proteinExistence type="predicted"/>
<protein>
    <submittedName>
        <fullName evidence="2">DUF3575 domain-containing protein</fullName>
    </submittedName>
</protein>
<sequence length="181" mass="20618">MTNLAIKSILTVMFALATSIGASSQHIALKSNLAHWGTASPNLSAEFVFNENISLDFGVTANPFDFDRFKTRFYLIQPEMRYWFGRPMAQHFVGINGSMAQYDLRHHSTNYYGDAFMCGISYGYVFVLSRRWNLEANIGIGWIHTRYKKWTSPDGIPEVPNHKKDLIAPTRIGITLSYIIK</sequence>
<dbReference type="Proteomes" id="UP000787625">
    <property type="component" value="Unassembled WGS sequence"/>
</dbReference>
<reference evidence="2" key="2">
    <citation type="submission" date="2021-04" db="EMBL/GenBank/DDBJ databases">
        <authorList>
            <person name="Gilroy R."/>
        </authorList>
    </citation>
    <scope>NUCLEOTIDE SEQUENCE</scope>
    <source>
        <strain evidence="2">MalCec1-1739</strain>
    </source>
</reference>
<accession>A0A9D2UHQ4</accession>
<dbReference type="EMBL" id="DWUP01000048">
    <property type="protein sequence ID" value="HJD52556.1"/>
    <property type="molecule type" value="Genomic_DNA"/>
</dbReference>
<dbReference type="InterPro" id="IPR021958">
    <property type="entry name" value="DUF3575"/>
</dbReference>
<feature type="chain" id="PRO_5039425203" evidence="1">
    <location>
        <begin position="18"/>
        <end position="181"/>
    </location>
</feature>
<reference evidence="2" key="1">
    <citation type="journal article" date="2021" name="PeerJ">
        <title>Extensive microbial diversity within the chicken gut microbiome revealed by metagenomics and culture.</title>
        <authorList>
            <person name="Gilroy R."/>
            <person name="Ravi A."/>
            <person name="Getino M."/>
            <person name="Pursley I."/>
            <person name="Horton D.L."/>
            <person name="Alikhan N.F."/>
            <person name="Baker D."/>
            <person name="Gharbi K."/>
            <person name="Hall N."/>
            <person name="Watson M."/>
            <person name="Adriaenssens E.M."/>
            <person name="Foster-Nyarko E."/>
            <person name="Jarju S."/>
            <person name="Secka A."/>
            <person name="Antonio M."/>
            <person name="Oren A."/>
            <person name="Chaudhuri R.R."/>
            <person name="La Ragione R."/>
            <person name="Hildebrand F."/>
            <person name="Pallen M.J."/>
        </authorList>
    </citation>
    <scope>NUCLEOTIDE SEQUENCE</scope>
    <source>
        <strain evidence="2">MalCec1-1739</strain>
    </source>
</reference>
<evidence type="ECO:0000256" key="1">
    <source>
        <dbReference type="SAM" id="SignalP"/>
    </source>
</evidence>
<keyword evidence="1" id="KW-0732">Signal</keyword>